<evidence type="ECO:0000256" key="6">
    <source>
        <dbReference type="ARBA" id="ARBA00022777"/>
    </source>
</evidence>
<evidence type="ECO:0000259" key="10">
    <source>
        <dbReference type="Pfam" id="PF07730"/>
    </source>
</evidence>
<dbReference type="GO" id="GO:0000155">
    <property type="term" value="F:phosphorelay sensor kinase activity"/>
    <property type="evidence" value="ECO:0007669"/>
    <property type="project" value="InterPro"/>
</dbReference>
<dbReference type="GO" id="GO:0005524">
    <property type="term" value="F:ATP binding"/>
    <property type="evidence" value="ECO:0007669"/>
    <property type="project" value="UniProtKB-KW"/>
</dbReference>
<evidence type="ECO:0000256" key="1">
    <source>
        <dbReference type="ARBA" id="ARBA00000085"/>
    </source>
</evidence>
<dbReference type="Pfam" id="PF07730">
    <property type="entry name" value="HisKA_3"/>
    <property type="match status" value="1"/>
</dbReference>
<evidence type="ECO:0000256" key="9">
    <source>
        <dbReference type="SAM" id="Phobius"/>
    </source>
</evidence>
<dbReference type="InterPro" id="IPR050482">
    <property type="entry name" value="Sensor_HK_TwoCompSys"/>
</dbReference>
<keyword evidence="7" id="KW-0067">ATP-binding</keyword>
<evidence type="ECO:0000256" key="2">
    <source>
        <dbReference type="ARBA" id="ARBA00012438"/>
    </source>
</evidence>
<evidence type="ECO:0000313" key="11">
    <source>
        <dbReference type="EMBL" id="MBC1936791.1"/>
    </source>
</evidence>
<keyword evidence="9" id="KW-0472">Membrane</keyword>
<keyword evidence="4" id="KW-0808">Transferase</keyword>
<dbReference type="InterPro" id="IPR011712">
    <property type="entry name" value="Sig_transdc_His_kin_sub3_dim/P"/>
</dbReference>
<proteinExistence type="predicted"/>
<evidence type="ECO:0000313" key="12">
    <source>
        <dbReference type="Proteomes" id="UP000535908"/>
    </source>
</evidence>
<organism evidence="11 12">
    <name type="scientific">Listeria grandensis</name>
    <dbReference type="NCBI Taxonomy" id="1494963"/>
    <lineage>
        <taxon>Bacteria</taxon>
        <taxon>Bacillati</taxon>
        <taxon>Bacillota</taxon>
        <taxon>Bacilli</taxon>
        <taxon>Bacillales</taxon>
        <taxon>Listeriaceae</taxon>
        <taxon>Listeria</taxon>
    </lineage>
</organism>
<dbReference type="AlphaFoldDB" id="A0A7X1CQ98"/>
<keyword evidence="3" id="KW-0597">Phosphoprotein</keyword>
<gene>
    <name evidence="11" type="ORF">HCA69_10465</name>
</gene>
<reference evidence="11 12" key="1">
    <citation type="submission" date="2020-03" db="EMBL/GenBank/DDBJ databases">
        <title>Soil Listeria distribution.</title>
        <authorList>
            <person name="Liao J."/>
            <person name="Wiedmann M."/>
        </authorList>
    </citation>
    <scope>NUCLEOTIDE SEQUENCE [LARGE SCALE GENOMIC DNA]</scope>
    <source>
        <strain evidence="11 12">FSL L7-0741</strain>
    </source>
</reference>
<dbReference type="Gene3D" id="3.30.565.10">
    <property type="entry name" value="Histidine kinase-like ATPase, C-terminal domain"/>
    <property type="match status" value="1"/>
</dbReference>
<sequence>MTRYKLTLDVAFCLLLIVYLFEENTPSGMIALYLLHFLLYISVTLLSFILVRYQPGIRLGLIGLVWLVSVWYLPLMGLLMPFCTLALLLRDEKCPPKWIGCAVILTLIPLFFGGYTLIYVGISIFVGAFYWYLNRAAYVMTEMELENEGMRVKLDGFAARLDAAETNNIRQTYLAKLEERNALSHQIHDQLGHSLTGGLMQLEAAKALLKTDREKAAELLDNAILINKSGIEEIRKTLKMTKPAQESLAINRVKAQLETFEVQYGIRTIFQTQGIVAKVTQAMWYVFIQNLTEGLTNILKYSQASRVDVTLTVLNKFVRLELKDNGVGAESVTKSLGLMGMEERTAKLGGKLIIDATDGFTLVTLIPLENVKHVKKFVRSSR</sequence>
<keyword evidence="9" id="KW-1133">Transmembrane helix</keyword>
<dbReference type="GO" id="GO:0046983">
    <property type="term" value="F:protein dimerization activity"/>
    <property type="evidence" value="ECO:0007669"/>
    <property type="project" value="InterPro"/>
</dbReference>
<feature type="domain" description="Signal transduction histidine kinase subgroup 3 dimerisation and phosphoacceptor" evidence="10">
    <location>
        <begin position="179"/>
        <end position="245"/>
    </location>
</feature>
<feature type="transmembrane region" description="Helical" evidence="9">
    <location>
        <begin position="30"/>
        <end position="51"/>
    </location>
</feature>
<protein>
    <recommendedName>
        <fullName evidence="2">histidine kinase</fullName>
        <ecNumber evidence="2">2.7.13.3</ecNumber>
    </recommendedName>
</protein>
<name>A0A7X1CQ98_9LIST</name>
<dbReference type="EMBL" id="JAARWN010000010">
    <property type="protein sequence ID" value="MBC1936791.1"/>
    <property type="molecule type" value="Genomic_DNA"/>
</dbReference>
<evidence type="ECO:0000256" key="7">
    <source>
        <dbReference type="ARBA" id="ARBA00022840"/>
    </source>
</evidence>
<evidence type="ECO:0000256" key="3">
    <source>
        <dbReference type="ARBA" id="ARBA00022553"/>
    </source>
</evidence>
<evidence type="ECO:0000256" key="8">
    <source>
        <dbReference type="ARBA" id="ARBA00023012"/>
    </source>
</evidence>
<feature type="transmembrane region" description="Helical" evidence="9">
    <location>
        <begin position="108"/>
        <end position="133"/>
    </location>
</feature>
<dbReference type="CDD" id="cd16917">
    <property type="entry name" value="HATPase_UhpB-NarQ-NarX-like"/>
    <property type="match status" value="1"/>
</dbReference>
<comment type="catalytic activity">
    <reaction evidence="1">
        <text>ATP + protein L-histidine = ADP + protein N-phospho-L-histidine.</text>
        <dbReference type="EC" id="2.7.13.3"/>
    </reaction>
</comment>
<dbReference type="SUPFAM" id="SSF55874">
    <property type="entry name" value="ATPase domain of HSP90 chaperone/DNA topoisomerase II/histidine kinase"/>
    <property type="match status" value="1"/>
</dbReference>
<dbReference type="Gene3D" id="1.20.5.1930">
    <property type="match status" value="1"/>
</dbReference>
<keyword evidence="5" id="KW-0547">Nucleotide-binding</keyword>
<accession>A0A7X1CQ98</accession>
<evidence type="ECO:0000256" key="4">
    <source>
        <dbReference type="ARBA" id="ARBA00022679"/>
    </source>
</evidence>
<dbReference type="PANTHER" id="PTHR24421">
    <property type="entry name" value="NITRATE/NITRITE SENSOR PROTEIN NARX-RELATED"/>
    <property type="match status" value="1"/>
</dbReference>
<feature type="transmembrane region" description="Helical" evidence="9">
    <location>
        <begin position="63"/>
        <end position="88"/>
    </location>
</feature>
<dbReference type="InterPro" id="IPR036890">
    <property type="entry name" value="HATPase_C_sf"/>
</dbReference>
<comment type="caution">
    <text evidence="11">The sequence shown here is derived from an EMBL/GenBank/DDBJ whole genome shotgun (WGS) entry which is preliminary data.</text>
</comment>
<dbReference type="Proteomes" id="UP000535908">
    <property type="component" value="Unassembled WGS sequence"/>
</dbReference>
<dbReference type="RefSeq" id="WP_185526273.1">
    <property type="nucleotide sequence ID" value="NZ_JAARWN010000010.1"/>
</dbReference>
<dbReference type="PANTHER" id="PTHR24421:SF10">
    <property type="entry name" value="NITRATE_NITRITE SENSOR PROTEIN NARQ"/>
    <property type="match status" value="1"/>
</dbReference>
<keyword evidence="9" id="KW-0812">Transmembrane</keyword>
<dbReference type="GO" id="GO:0016020">
    <property type="term" value="C:membrane"/>
    <property type="evidence" value="ECO:0007669"/>
    <property type="project" value="InterPro"/>
</dbReference>
<keyword evidence="6 11" id="KW-0418">Kinase</keyword>
<dbReference type="EC" id="2.7.13.3" evidence="2"/>
<keyword evidence="8" id="KW-0902">Two-component regulatory system</keyword>
<evidence type="ECO:0000256" key="5">
    <source>
        <dbReference type="ARBA" id="ARBA00022741"/>
    </source>
</evidence>